<feature type="non-terminal residue" evidence="1">
    <location>
        <position position="99"/>
    </location>
</feature>
<name>A0A6H5GRN2_9HEMI</name>
<accession>A0A6H5GRN2</accession>
<protein>
    <submittedName>
        <fullName evidence="1">Uncharacterized protein</fullName>
    </submittedName>
</protein>
<evidence type="ECO:0000313" key="1">
    <source>
        <dbReference type="EMBL" id="CAB0005191.1"/>
    </source>
</evidence>
<dbReference type="EMBL" id="CADCXU010015992">
    <property type="protein sequence ID" value="CAB0005191.1"/>
    <property type="molecule type" value="Genomic_DNA"/>
</dbReference>
<dbReference type="Proteomes" id="UP000479000">
    <property type="component" value="Unassembled WGS sequence"/>
</dbReference>
<keyword evidence="2" id="KW-1185">Reference proteome</keyword>
<evidence type="ECO:0000313" key="2">
    <source>
        <dbReference type="Proteomes" id="UP000479000"/>
    </source>
</evidence>
<gene>
    <name evidence="1" type="ORF">NTEN_LOCUS10668</name>
</gene>
<sequence length="99" mass="11081">MEVLCVIYAPLVSFSFWPGGADAPLILPVVVLVKSTLNFCPNSSVFTACFTSQCVLTRKPRNLGSCRQVLTCKRVLQLRMHQLTHAEIINVLCKREPVY</sequence>
<reference evidence="1 2" key="1">
    <citation type="submission" date="2020-02" db="EMBL/GenBank/DDBJ databases">
        <authorList>
            <person name="Ferguson B K."/>
        </authorList>
    </citation>
    <scope>NUCLEOTIDE SEQUENCE [LARGE SCALE GENOMIC DNA]</scope>
</reference>
<dbReference type="AlphaFoldDB" id="A0A6H5GRN2"/>
<proteinExistence type="predicted"/>
<organism evidence="1 2">
    <name type="scientific">Nesidiocoris tenuis</name>
    <dbReference type="NCBI Taxonomy" id="355587"/>
    <lineage>
        <taxon>Eukaryota</taxon>
        <taxon>Metazoa</taxon>
        <taxon>Ecdysozoa</taxon>
        <taxon>Arthropoda</taxon>
        <taxon>Hexapoda</taxon>
        <taxon>Insecta</taxon>
        <taxon>Pterygota</taxon>
        <taxon>Neoptera</taxon>
        <taxon>Paraneoptera</taxon>
        <taxon>Hemiptera</taxon>
        <taxon>Heteroptera</taxon>
        <taxon>Panheteroptera</taxon>
        <taxon>Cimicomorpha</taxon>
        <taxon>Miridae</taxon>
        <taxon>Dicyphina</taxon>
        <taxon>Nesidiocoris</taxon>
    </lineage>
</organism>
<dbReference type="OrthoDB" id="6623768at2759"/>